<organism evidence="8">
    <name type="scientific">Spodoptera frugiperda</name>
    <name type="common">Fall armyworm</name>
    <dbReference type="NCBI Taxonomy" id="7108"/>
    <lineage>
        <taxon>Eukaryota</taxon>
        <taxon>Metazoa</taxon>
        <taxon>Ecdysozoa</taxon>
        <taxon>Arthropoda</taxon>
        <taxon>Hexapoda</taxon>
        <taxon>Insecta</taxon>
        <taxon>Pterygota</taxon>
        <taxon>Neoptera</taxon>
        <taxon>Endopterygota</taxon>
        <taxon>Lepidoptera</taxon>
        <taxon>Glossata</taxon>
        <taxon>Ditrysia</taxon>
        <taxon>Noctuoidea</taxon>
        <taxon>Noctuidae</taxon>
        <taxon>Amphipyrinae</taxon>
        <taxon>Spodoptera</taxon>
    </lineage>
</organism>
<dbReference type="PANTHER" id="PTHR45640:SF13">
    <property type="entry name" value="HEAT SHOCK PROTEIN 22-RELATED"/>
    <property type="match status" value="1"/>
</dbReference>
<feature type="binding site" evidence="3">
    <location>
        <position position="101"/>
    </location>
    <ligand>
        <name>Zn(2+)</name>
        <dbReference type="ChEBI" id="CHEBI:29105"/>
        <label>1</label>
    </ligand>
</feature>
<dbReference type="AlphaFoldDB" id="A0A2H1WB91"/>
<evidence type="ECO:0000313" key="8">
    <source>
        <dbReference type="EMBL" id="SOQ50307.1"/>
    </source>
</evidence>
<keyword evidence="3" id="KW-0479">Metal-binding</keyword>
<dbReference type="GO" id="GO:0046872">
    <property type="term" value="F:metal ion binding"/>
    <property type="evidence" value="ECO:0007669"/>
    <property type="project" value="UniProtKB-KW"/>
</dbReference>
<reference evidence="8" key="1">
    <citation type="submission" date="2016-07" db="EMBL/GenBank/DDBJ databases">
        <authorList>
            <person name="Bretaudeau A."/>
        </authorList>
    </citation>
    <scope>NUCLEOTIDE SEQUENCE</scope>
    <source>
        <strain evidence="8">Rice</strain>
        <tissue evidence="8">Whole body</tissue>
    </source>
</reference>
<dbReference type="PROSITE" id="PS01031">
    <property type="entry name" value="SHSP"/>
    <property type="match status" value="1"/>
</dbReference>
<dbReference type="GO" id="GO:0005634">
    <property type="term" value="C:nucleus"/>
    <property type="evidence" value="ECO:0007669"/>
    <property type="project" value="TreeGrafter"/>
</dbReference>
<sequence>MSTHPFILEMPLQLADQHFALALTPEDILTVVAPQYSNDYYRPWKELSSLMSNFGTKIKSDRAKFQINLDVQHFAPEEISVKTADGFVVIEAQHGEKRDEHGWVSRQFRRRYPLPEGCCLDFVESRLSSDGVLTVTAPLERPVGSNERIVPIVQTGPVKKLGSRGETGDGEAPQRSLGQNGE</sequence>
<evidence type="ECO:0000256" key="3">
    <source>
        <dbReference type="PIRSR" id="PIRSR036514-1"/>
    </source>
</evidence>
<dbReference type="SUPFAM" id="SSF49764">
    <property type="entry name" value="HSP20-like chaperones"/>
    <property type="match status" value="1"/>
</dbReference>
<comment type="similarity">
    <text evidence="2 4 5">Belongs to the small heat shock protein (HSP20) family.</text>
</comment>
<dbReference type="PIRSF" id="PIRSF036514">
    <property type="entry name" value="Sm_HSP_B1"/>
    <property type="match status" value="1"/>
</dbReference>
<dbReference type="InterPro" id="IPR055269">
    <property type="entry name" value="Alpha-crystallin/HSP_16"/>
</dbReference>
<evidence type="ECO:0000256" key="4">
    <source>
        <dbReference type="PROSITE-ProRule" id="PRU00285"/>
    </source>
</evidence>
<name>A0A2H1WB91_SPOFR</name>
<evidence type="ECO:0000256" key="1">
    <source>
        <dbReference type="ARBA" id="ARBA00023016"/>
    </source>
</evidence>
<keyword evidence="3" id="KW-0862">Zinc</keyword>
<evidence type="ECO:0000259" key="7">
    <source>
        <dbReference type="PROSITE" id="PS01031"/>
    </source>
</evidence>
<dbReference type="Gene3D" id="2.60.40.790">
    <property type="match status" value="1"/>
</dbReference>
<dbReference type="EMBL" id="ODYU01007491">
    <property type="protein sequence ID" value="SOQ50307.1"/>
    <property type="molecule type" value="Genomic_DNA"/>
</dbReference>
<dbReference type="GO" id="GO:0005737">
    <property type="term" value="C:cytoplasm"/>
    <property type="evidence" value="ECO:0007669"/>
    <property type="project" value="TreeGrafter"/>
</dbReference>
<feature type="binding site" evidence="3">
    <location>
        <position position="96"/>
    </location>
    <ligand>
        <name>Zn(2+)</name>
        <dbReference type="ChEBI" id="CHEBI:29105"/>
        <label>1</label>
    </ligand>
</feature>
<evidence type="ECO:0000256" key="5">
    <source>
        <dbReference type="RuleBase" id="RU003616"/>
    </source>
</evidence>
<dbReference type="Pfam" id="PF00011">
    <property type="entry name" value="HSP20"/>
    <property type="match status" value="1"/>
</dbReference>
<dbReference type="InterPro" id="IPR008978">
    <property type="entry name" value="HSP20-like_chaperone"/>
</dbReference>
<feature type="binding site" evidence="3">
    <location>
        <position position="94"/>
    </location>
    <ligand>
        <name>Zn(2+)</name>
        <dbReference type="ChEBI" id="CHEBI:29105"/>
        <label>1</label>
    </ligand>
</feature>
<accession>A0A2H1WB91</accession>
<dbReference type="GO" id="GO:0042026">
    <property type="term" value="P:protein refolding"/>
    <property type="evidence" value="ECO:0007669"/>
    <property type="project" value="TreeGrafter"/>
</dbReference>
<evidence type="ECO:0000256" key="6">
    <source>
        <dbReference type="SAM" id="MobiDB-lite"/>
    </source>
</evidence>
<dbReference type="PANTHER" id="PTHR45640">
    <property type="entry name" value="HEAT SHOCK PROTEIN HSP-12.2-RELATED"/>
    <property type="match status" value="1"/>
</dbReference>
<feature type="region of interest" description="Disordered" evidence="6">
    <location>
        <begin position="155"/>
        <end position="182"/>
    </location>
</feature>
<evidence type="ECO:0000256" key="2">
    <source>
        <dbReference type="PIRNR" id="PIRNR036514"/>
    </source>
</evidence>
<keyword evidence="1" id="KW-0346">Stress response</keyword>
<dbReference type="CDD" id="cd06526">
    <property type="entry name" value="metazoan_ACD"/>
    <property type="match status" value="1"/>
</dbReference>
<protein>
    <submittedName>
        <fullName evidence="8">SFRICE037433.2</fullName>
    </submittedName>
</protein>
<dbReference type="InterPro" id="IPR001436">
    <property type="entry name" value="Alpha-crystallin/sHSP_animal"/>
</dbReference>
<dbReference type="PRINTS" id="PR00299">
    <property type="entry name" value="ACRYSTALLIN"/>
</dbReference>
<dbReference type="GO" id="GO:0009408">
    <property type="term" value="P:response to heat"/>
    <property type="evidence" value="ECO:0007669"/>
    <property type="project" value="UniProtKB-ARBA"/>
</dbReference>
<feature type="domain" description="SHSP" evidence="7">
    <location>
        <begin position="45"/>
        <end position="155"/>
    </location>
</feature>
<proteinExistence type="inferred from homology"/>
<gene>
    <name evidence="8" type="primary">SFRICE037433.2</name>
    <name evidence="8" type="ORF">SFRICE_037433.2</name>
</gene>
<dbReference type="GO" id="GO:0051082">
    <property type="term" value="F:unfolded protein binding"/>
    <property type="evidence" value="ECO:0007669"/>
    <property type="project" value="TreeGrafter"/>
</dbReference>
<dbReference type="InterPro" id="IPR002068">
    <property type="entry name" value="A-crystallin/Hsp20_dom"/>
</dbReference>